<dbReference type="Pfam" id="PF01715">
    <property type="entry name" value="IPPT"/>
    <property type="match status" value="1"/>
</dbReference>
<dbReference type="Proteomes" id="UP000034562">
    <property type="component" value="Unassembled WGS sequence"/>
</dbReference>
<feature type="region of interest" description="Interaction with substrate tRNA" evidence="10">
    <location>
        <begin position="50"/>
        <end position="53"/>
    </location>
</feature>
<evidence type="ECO:0000256" key="10">
    <source>
        <dbReference type="HAMAP-Rule" id="MF_00185"/>
    </source>
</evidence>
<evidence type="ECO:0000256" key="2">
    <source>
        <dbReference type="ARBA" id="ARBA00003213"/>
    </source>
</evidence>
<organism evidence="11 12">
    <name type="scientific">Candidatus Woesebacteria bacterium GW2011_GWA2_40_7b</name>
    <dbReference type="NCBI Taxonomy" id="1618563"/>
    <lineage>
        <taxon>Bacteria</taxon>
        <taxon>Candidatus Woeseibacteriota</taxon>
    </lineage>
</organism>
<dbReference type="InterPro" id="IPR018022">
    <property type="entry name" value="IPT"/>
</dbReference>
<dbReference type="AlphaFoldDB" id="A0A0G0T4K5"/>
<evidence type="ECO:0000256" key="8">
    <source>
        <dbReference type="ARBA" id="ARBA00022842"/>
    </source>
</evidence>
<keyword evidence="8 10" id="KW-0460">Magnesium</keyword>
<comment type="caution">
    <text evidence="11">The sequence shown here is derived from an EMBL/GenBank/DDBJ whole genome shotgun (WGS) entry which is preliminary data.</text>
</comment>
<gene>
    <name evidence="10" type="primary">miaA</name>
    <name evidence="11" type="ORF">UU12_C0041G0002</name>
</gene>
<evidence type="ECO:0000256" key="4">
    <source>
        <dbReference type="ARBA" id="ARBA00022679"/>
    </source>
</evidence>
<dbReference type="PATRIC" id="fig|1618563.3.peg.666"/>
<sequence length="342" mass="39419">MQKLLIICGPTAMGKTSLAIRIAKNLVGHSPERMVSGVESRVEGEIVSADSRQVYRGMDIGTGKYLPVGSRIRYPWFYKWGYYEVGGARVWGYDLVDPRNDFSVAQYIKFADNIISDIQKRGRTPILTGGTGLYIKAVIDRIPTAIIPRNEALRGNLSSKTATELYEMLSQIDSIKAGSLNSSDKRNPRRLIRAIEVATWMIDNRQKIVKEEKREHFDILFVGLRTSREAIEARVDESISLRVEYGIRQEIGKLLKQGVKWDSQALMSLGYRQYRDFFEGGVSEDAVIDEWRREEKKYVKRQMTWFAKDKRINWFDIDDGGYPKSVEKLVKKWYSTDYDEKN</sequence>
<keyword evidence="6 10" id="KW-0547">Nucleotide-binding</keyword>
<comment type="subunit">
    <text evidence="10">Monomer.</text>
</comment>
<dbReference type="Gene3D" id="1.10.20.140">
    <property type="match status" value="1"/>
</dbReference>
<dbReference type="SUPFAM" id="SSF52540">
    <property type="entry name" value="P-loop containing nucleoside triphosphate hydrolases"/>
    <property type="match status" value="1"/>
</dbReference>
<dbReference type="InterPro" id="IPR027417">
    <property type="entry name" value="P-loop_NTPase"/>
</dbReference>
<dbReference type="GO" id="GO:0052381">
    <property type="term" value="F:tRNA dimethylallyltransferase activity"/>
    <property type="evidence" value="ECO:0007669"/>
    <property type="project" value="UniProtKB-UniRule"/>
</dbReference>
<dbReference type="PANTHER" id="PTHR11088:SF60">
    <property type="entry name" value="TRNA DIMETHYLALLYLTRANSFERASE"/>
    <property type="match status" value="1"/>
</dbReference>
<protein>
    <recommendedName>
        <fullName evidence="10">tRNA dimethylallyltransferase</fullName>
        <ecNumber evidence="10">2.5.1.75</ecNumber>
    </recommendedName>
    <alternativeName>
        <fullName evidence="10">Dimethylallyl diphosphate:tRNA dimethylallyltransferase</fullName>
        <shortName evidence="10">DMAPP:tRNA dimethylallyltransferase</shortName>
        <shortName evidence="10">DMATase</shortName>
    </alternativeName>
    <alternativeName>
        <fullName evidence="10">Isopentenyl-diphosphate:tRNA isopentenyltransferase</fullName>
        <shortName evidence="10">IPP transferase</shortName>
        <shortName evidence="10">IPPT</shortName>
        <shortName evidence="10">IPTase</shortName>
    </alternativeName>
</protein>
<feature type="binding site" evidence="10">
    <location>
        <begin position="11"/>
        <end position="16"/>
    </location>
    <ligand>
        <name>substrate</name>
    </ligand>
</feature>
<dbReference type="EC" id="2.5.1.75" evidence="10"/>
<keyword evidence="7 10" id="KW-0067">ATP-binding</keyword>
<dbReference type="GO" id="GO:0005524">
    <property type="term" value="F:ATP binding"/>
    <property type="evidence" value="ECO:0007669"/>
    <property type="project" value="UniProtKB-UniRule"/>
</dbReference>
<evidence type="ECO:0000256" key="1">
    <source>
        <dbReference type="ARBA" id="ARBA00001946"/>
    </source>
</evidence>
<comment type="cofactor">
    <cofactor evidence="1 10">
        <name>Mg(2+)</name>
        <dbReference type="ChEBI" id="CHEBI:18420"/>
    </cofactor>
</comment>
<comment type="catalytic activity">
    <reaction evidence="9 10">
        <text>adenosine(37) in tRNA + dimethylallyl diphosphate = N(6)-dimethylallyladenosine(37) in tRNA + diphosphate</text>
        <dbReference type="Rhea" id="RHEA:26482"/>
        <dbReference type="Rhea" id="RHEA-COMP:10162"/>
        <dbReference type="Rhea" id="RHEA-COMP:10375"/>
        <dbReference type="ChEBI" id="CHEBI:33019"/>
        <dbReference type="ChEBI" id="CHEBI:57623"/>
        <dbReference type="ChEBI" id="CHEBI:74411"/>
        <dbReference type="ChEBI" id="CHEBI:74415"/>
        <dbReference type="EC" id="2.5.1.75"/>
    </reaction>
</comment>
<accession>A0A0G0T4K5</accession>
<evidence type="ECO:0000313" key="12">
    <source>
        <dbReference type="Proteomes" id="UP000034562"/>
    </source>
</evidence>
<evidence type="ECO:0000256" key="7">
    <source>
        <dbReference type="ARBA" id="ARBA00022840"/>
    </source>
</evidence>
<dbReference type="HAMAP" id="MF_00185">
    <property type="entry name" value="IPP_trans"/>
    <property type="match status" value="1"/>
</dbReference>
<feature type="site" description="Interaction with substrate tRNA" evidence="10">
    <location>
        <position position="131"/>
    </location>
</feature>
<evidence type="ECO:0000256" key="5">
    <source>
        <dbReference type="ARBA" id="ARBA00022694"/>
    </source>
</evidence>
<feature type="site" description="Interaction with substrate tRNA" evidence="10">
    <location>
        <position position="154"/>
    </location>
</feature>
<proteinExistence type="inferred from homology"/>
<feature type="binding site" evidence="10">
    <location>
        <begin position="9"/>
        <end position="16"/>
    </location>
    <ligand>
        <name>ATP</name>
        <dbReference type="ChEBI" id="CHEBI:30616"/>
    </ligand>
</feature>
<reference evidence="11 12" key="1">
    <citation type="journal article" date="2015" name="Nature">
        <title>rRNA introns, odd ribosomes, and small enigmatic genomes across a large radiation of phyla.</title>
        <authorList>
            <person name="Brown C.T."/>
            <person name="Hug L.A."/>
            <person name="Thomas B.C."/>
            <person name="Sharon I."/>
            <person name="Castelle C.J."/>
            <person name="Singh A."/>
            <person name="Wilkins M.J."/>
            <person name="Williams K.H."/>
            <person name="Banfield J.F."/>
        </authorList>
    </citation>
    <scope>NUCLEOTIDE SEQUENCE [LARGE SCALE GENOMIC DNA]</scope>
</reference>
<dbReference type="InterPro" id="IPR039657">
    <property type="entry name" value="Dimethylallyltransferase"/>
</dbReference>
<comment type="function">
    <text evidence="2 10">Catalyzes the transfer of a dimethylallyl group onto the adenine at position 37 in tRNAs that read codons beginning with uridine, leading to the formation of N6-(dimethylallyl)adenosine (i(6)A).</text>
</comment>
<dbReference type="EMBL" id="LBZK01000041">
    <property type="protein sequence ID" value="KKR69601.1"/>
    <property type="molecule type" value="Genomic_DNA"/>
</dbReference>
<evidence type="ECO:0000256" key="3">
    <source>
        <dbReference type="ARBA" id="ARBA00005842"/>
    </source>
</evidence>
<keyword evidence="4 10" id="KW-0808">Transferase</keyword>
<evidence type="ECO:0000256" key="6">
    <source>
        <dbReference type="ARBA" id="ARBA00022741"/>
    </source>
</evidence>
<evidence type="ECO:0000256" key="9">
    <source>
        <dbReference type="ARBA" id="ARBA00049563"/>
    </source>
</evidence>
<evidence type="ECO:0000313" key="11">
    <source>
        <dbReference type="EMBL" id="KKR69601.1"/>
    </source>
</evidence>
<dbReference type="PANTHER" id="PTHR11088">
    <property type="entry name" value="TRNA DIMETHYLALLYLTRANSFERASE"/>
    <property type="match status" value="1"/>
</dbReference>
<comment type="caution">
    <text evidence="10">Lacks conserved residue(s) required for the propagation of feature annotation.</text>
</comment>
<dbReference type="Gene3D" id="3.40.50.300">
    <property type="entry name" value="P-loop containing nucleotide triphosphate hydrolases"/>
    <property type="match status" value="1"/>
</dbReference>
<dbReference type="GO" id="GO:0006400">
    <property type="term" value="P:tRNA modification"/>
    <property type="evidence" value="ECO:0007669"/>
    <property type="project" value="TreeGrafter"/>
</dbReference>
<name>A0A0G0T4K5_9BACT</name>
<dbReference type="STRING" id="1618563.UU12_C0041G0002"/>
<keyword evidence="5 10" id="KW-0819">tRNA processing</keyword>
<comment type="similarity">
    <text evidence="3 10">Belongs to the IPP transferase family.</text>
</comment>